<organism evidence="3 4">
    <name type="scientific">Geodia barretti</name>
    <name type="common">Barrett's horny sponge</name>
    <dbReference type="NCBI Taxonomy" id="519541"/>
    <lineage>
        <taxon>Eukaryota</taxon>
        <taxon>Metazoa</taxon>
        <taxon>Porifera</taxon>
        <taxon>Demospongiae</taxon>
        <taxon>Heteroscleromorpha</taxon>
        <taxon>Tetractinellida</taxon>
        <taxon>Astrophorina</taxon>
        <taxon>Geodiidae</taxon>
        <taxon>Geodia</taxon>
    </lineage>
</organism>
<comment type="caution">
    <text evidence="3">The sequence shown here is derived from an EMBL/GenBank/DDBJ whole genome shotgun (WGS) entry which is preliminary data.</text>
</comment>
<reference evidence="3" key="1">
    <citation type="submission" date="2023-03" db="EMBL/GenBank/DDBJ databases">
        <authorList>
            <person name="Steffen K."/>
            <person name="Cardenas P."/>
        </authorList>
    </citation>
    <scope>NUCLEOTIDE SEQUENCE</scope>
</reference>
<name>A0AA35W7X1_GEOBA</name>
<evidence type="ECO:0000313" key="4">
    <source>
        <dbReference type="Proteomes" id="UP001174909"/>
    </source>
</evidence>
<dbReference type="InterPro" id="IPR055079">
    <property type="entry name" value="POP1_C"/>
</dbReference>
<gene>
    <name evidence="3" type="ORF">GBAR_LOCUS4063</name>
</gene>
<feature type="domain" description="POP1 C-terminal" evidence="2">
    <location>
        <begin position="65"/>
        <end position="124"/>
    </location>
</feature>
<dbReference type="EMBL" id="CASHTH010000575">
    <property type="protein sequence ID" value="CAI8005076.1"/>
    <property type="molecule type" value="Genomic_DNA"/>
</dbReference>
<dbReference type="Proteomes" id="UP001174909">
    <property type="component" value="Unassembled WGS sequence"/>
</dbReference>
<sequence length="168" mass="18193">MLHRGNATSNDTISVPTLSDLQNLTDSGENFNGPEERLSSRGLTVVEGDVVCVGVSGLSRSKMAEVRKKRITSSIVQDYALTSTTQSRLIIGYTTSCGHRLTSSKDGGIGFCSLRGLMEAARTYHDFRVGGEGRREEREKGEGRRKEGETGRGGRGVEGEEYFVVGSQ</sequence>
<accession>A0AA35W7X1</accession>
<proteinExistence type="predicted"/>
<dbReference type="Pfam" id="PF22770">
    <property type="entry name" value="POP1_C"/>
    <property type="match status" value="1"/>
</dbReference>
<feature type="region of interest" description="Disordered" evidence="1">
    <location>
        <begin position="131"/>
        <end position="160"/>
    </location>
</feature>
<keyword evidence="4" id="KW-1185">Reference proteome</keyword>
<dbReference type="AlphaFoldDB" id="A0AA35W7X1"/>
<protein>
    <recommendedName>
        <fullName evidence="2">POP1 C-terminal domain-containing protein</fullName>
    </recommendedName>
</protein>
<evidence type="ECO:0000256" key="1">
    <source>
        <dbReference type="SAM" id="MobiDB-lite"/>
    </source>
</evidence>
<evidence type="ECO:0000313" key="3">
    <source>
        <dbReference type="EMBL" id="CAI8005076.1"/>
    </source>
</evidence>
<feature type="compositionally biased region" description="Basic and acidic residues" evidence="1">
    <location>
        <begin position="131"/>
        <end position="158"/>
    </location>
</feature>
<evidence type="ECO:0000259" key="2">
    <source>
        <dbReference type="Pfam" id="PF22770"/>
    </source>
</evidence>